<reference evidence="1 2" key="1">
    <citation type="submission" date="2024-04" db="EMBL/GenBank/DDBJ databases">
        <title>Novel genus in family Flammeovirgaceae.</title>
        <authorList>
            <person name="Nguyen T.H."/>
            <person name="Vuong T.Q."/>
            <person name="Le H."/>
            <person name="Kim S.-G."/>
        </authorList>
    </citation>
    <scope>NUCLEOTIDE SEQUENCE [LARGE SCALE GENOMIC DNA]</scope>
    <source>
        <strain evidence="1 2">JCM 23209</strain>
    </source>
</reference>
<accession>A0AAW9S7T3</accession>
<protein>
    <submittedName>
        <fullName evidence="1">Uncharacterized protein</fullName>
    </submittedName>
</protein>
<dbReference type="Proteomes" id="UP001403385">
    <property type="component" value="Unassembled WGS sequence"/>
</dbReference>
<sequence length="255" mass="29113">MKFCKFGLTLKVTMLFFLFSSCEEEINWVEPPAPRTNRILEYKITNVTGEPILGAIDDVKNTITVYLPFHNFLTVLVPEIKIPEGAQVSPEGGAPVENLLAYFTEGREINYTVTDKEGNKATYQLHILVQQPGFSVEELSPDPESPRVYSFIQYTEEMNIFLEPLEIHWKGNVPQVENYETNYRVIKVTLQKENGYSYTFDFTGKQKPDITSSRISQYFPVTPGALPEGQYTVSVQYYSQVVTMKNPVIIQQQPS</sequence>
<proteinExistence type="predicted"/>
<dbReference type="EMBL" id="JBDKWZ010000005">
    <property type="protein sequence ID" value="MEN7548520.1"/>
    <property type="molecule type" value="Genomic_DNA"/>
</dbReference>
<evidence type="ECO:0000313" key="1">
    <source>
        <dbReference type="EMBL" id="MEN7548520.1"/>
    </source>
</evidence>
<dbReference type="PROSITE" id="PS51257">
    <property type="entry name" value="PROKAR_LIPOPROTEIN"/>
    <property type="match status" value="1"/>
</dbReference>
<comment type="caution">
    <text evidence="1">The sequence shown here is derived from an EMBL/GenBank/DDBJ whole genome shotgun (WGS) entry which is preliminary data.</text>
</comment>
<gene>
    <name evidence="1" type="ORF">AAG747_11405</name>
</gene>
<evidence type="ECO:0000313" key="2">
    <source>
        <dbReference type="Proteomes" id="UP001403385"/>
    </source>
</evidence>
<dbReference type="AlphaFoldDB" id="A0AAW9S7T3"/>
<organism evidence="1 2">
    <name type="scientific">Rapidithrix thailandica</name>
    <dbReference type="NCBI Taxonomy" id="413964"/>
    <lineage>
        <taxon>Bacteria</taxon>
        <taxon>Pseudomonadati</taxon>
        <taxon>Bacteroidota</taxon>
        <taxon>Cytophagia</taxon>
        <taxon>Cytophagales</taxon>
        <taxon>Flammeovirgaceae</taxon>
        <taxon>Rapidithrix</taxon>
    </lineage>
</organism>
<dbReference type="RefSeq" id="WP_346821298.1">
    <property type="nucleotide sequence ID" value="NZ_JBDKWZ010000005.1"/>
</dbReference>
<keyword evidence="2" id="KW-1185">Reference proteome</keyword>
<name>A0AAW9S7T3_9BACT</name>
<dbReference type="Gene3D" id="2.60.40.2340">
    <property type="match status" value="1"/>
</dbReference>